<gene>
    <name evidence="2" type="ORF">CLI92_00145</name>
</gene>
<dbReference type="GO" id="GO:0005737">
    <property type="term" value="C:cytoplasm"/>
    <property type="evidence" value="ECO:0007669"/>
    <property type="project" value="TreeGrafter"/>
</dbReference>
<organism evidence="2 3">
    <name type="scientific">Vandammella animalimorsus</name>
    <dbReference type="NCBI Taxonomy" id="2029117"/>
    <lineage>
        <taxon>Bacteria</taxon>
        <taxon>Pseudomonadati</taxon>
        <taxon>Pseudomonadota</taxon>
        <taxon>Betaproteobacteria</taxon>
        <taxon>Burkholderiales</taxon>
        <taxon>Comamonadaceae</taxon>
        <taxon>Vandammella</taxon>
    </lineage>
</organism>
<dbReference type="GO" id="GO:0030488">
    <property type="term" value="P:tRNA methylation"/>
    <property type="evidence" value="ECO:0007669"/>
    <property type="project" value="TreeGrafter"/>
</dbReference>
<accession>A0A2A2T852</accession>
<name>A0A2A2T852_9BURK</name>
<protein>
    <recommendedName>
        <fullName evidence="1">G domain-containing protein</fullName>
    </recommendedName>
</protein>
<sequence>MIKINLFSEMKPTFSLPTNPTLHGGHMNKPFEDITQNAELSGASKKALQMVLEKIRNTKINLLIVGGTGVGKSSTINAIFSMDCAKVGRGTTPETNEIACYELNNMVLWDTPGLGDSTQKDNIYKEQIKNKLLEKDKNGNFLIDLVLLLIDGGSRDYSSAYTLINEIIAPNLGSKEEGCEKRLLVAINQADMAMKGRNWDYSKSEPNEELKKFLDEKVATTKSRIKEDTNLDIEAIYYSAGYKEEGIDPKPYNLAKLLNFITEKLPSKKRISVINDINQNEENFATNDKAKDYIQSLDGLFQNSLIENIKEAIQNISESGKEIYQNVKNILESATQLAKPAKEVISTIAPAASFIFKKFFNK</sequence>
<dbReference type="Proteomes" id="UP000217780">
    <property type="component" value="Unassembled WGS sequence"/>
</dbReference>
<dbReference type="AlphaFoldDB" id="A0A2A2T852"/>
<dbReference type="EMBL" id="NTBI01000001">
    <property type="protein sequence ID" value="PAX18302.1"/>
    <property type="molecule type" value="Genomic_DNA"/>
</dbReference>
<proteinExistence type="predicted"/>
<evidence type="ECO:0000313" key="2">
    <source>
        <dbReference type="EMBL" id="PAX18302.1"/>
    </source>
</evidence>
<dbReference type="SUPFAM" id="SSF52540">
    <property type="entry name" value="P-loop containing nucleoside triphosphate hydrolases"/>
    <property type="match status" value="1"/>
</dbReference>
<dbReference type="PANTHER" id="PTHR42714:SF6">
    <property type="entry name" value="TRANSLATION INITIATION FACTOR IF-2"/>
    <property type="match status" value="1"/>
</dbReference>
<reference evidence="2 3" key="1">
    <citation type="submission" date="2017-08" db="EMBL/GenBank/DDBJ databases">
        <title>WGS of Clinical strains of the CDC Group NO-1 linked to zoonotic infections in humans.</title>
        <authorList>
            <person name="Bernier A.-M."/>
            <person name="Bernard K."/>
        </authorList>
    </citation>
    <scope>NUCLEOTIDE SEQUENCE [LARGE SCALE GENOMIC DNA]</scope>
    <source>
        <strain evidence="2 3">NML91-0035</strain>
    </source>
</reference>
<dbReference type="Gene3D" id="3.40.50.300">
    <property type="entry name" value="P-loop containing nucleotide triphosphate hydrolases"/>
    <property type="match status" value="1"/>
</dbReference>
<dbReference type="PANTHER" id="PTHR42714">
    <property type="entry name" value="TRNA MODIFICATION GTPASE GTPBP3"/>
    <property type="match status" value="1"/>
</dbReference>
<dbReference type="GO" id="GO:0005525">
    <property type="term" value="F:GTP binding"/>
    <property type="evidence" value="ECO:0007669"/>
    <property type="project" value="InterPro"/>
</dbReference>
<feature type="domain" description="G" evidence="1">
    <location>
        <begin position="63"/>
        <end position="166"/>
    </location>
</feature>
<comment type="caution">
    <text evidence="2">The sequence shown here is derived from an EMBL/GenBank/DDBJ whole genome shotgun (WGS) entry which is preliminary data.</text>
</comment>
<dbReference type="Pfam" id="PF01926">
    <property type="entry name" value="MMR_HSR1"/>
    <property type="match status" value="1"/>
</dbReference>
<dbReference type="InterPro" id="IPR027417">
    <property type="entry name" value="P-loop_NTPase"/>
</dbReference>
<dbReference type="InterPro" id="IPR006073">
    <property type="entry name" value="GTP-bd"/>
</dbReference>
<evidence type="ECO:0000259" key="1">
    <source>
        <dbReference type="Pfam" id="PF01926"/>
    </source>
</evidence>
<evidence type="ECO:0000313" key="3">
    <source>
        <dbReference type="Proteomes" id="UP000217780"/>
    </source>
</evidence>
<dbReference type="GO" id="GO:0002098">
    <property type="term" value="P:tRNA wobble uridine modification"/>
    <property type="evidence" value="ECO:0007669"/>
    <property type="project" value="TreeGrafter"/>
</dbReference>